<dbReference type="PANTHER" id="PTHR43297">
    <property type="entry name" value="OLIGOPEPTIDE TRANSPORT ATP-BINDING PROTEIN APPD"/>
    <property type="match status" value="1"/>
</dbReference>
<dbReference type="EMBL" id="CAJHOF010000006">
    <property type="protein sequence ID" value="CAD7288139.1"/>
    <property type="molecule type" value="Genomic_DNA"/>
</dbReference>
<comment type="subcellular location">
    <subcellularLocation>
        <location evidence="1">Cell inner membrane</location>
        <topology evidence="1">Peripheral membrane protein</topology>
    </subcellularLocation>
</comment>
<accession>A0ABM8Q5G1</accession>
<evidence type="ECO:0000256" key="7">
    <source>
        <dbReference type="ARBA" id="ARBA00023136"/>
    </source>
</evidence>
<dbReference type="SMART" id="SM00382">
    <property type="entry name" value="AAA"/>
    <property type="match status" value="1"/>
</dbReference>
<dbReference type="InterPro" id="IPR027417">
    <property type="entry name" value="P-loop_NTPase"/>
</dbReference>
<evidence type="ECO:0000256" key="6">
    <source>
        <dbReference type="ARBA" id="ARBA00022840"/>
    </source>
</evidence>
<organism evidence="9 10">
    <name type="scientific">Campylobacter majalis</name>
    <dbReference type="NCBI Taxonomy" id="2790656"/>
    <lineage>
        <taxon>Bacteria</taxon>
        <taxon>Pseudomonadati</taxon>
        <taxon>Campylobacterota</taxon>
        <taxon>Epsilonproteobacteria</taxon>
        <taxon>Campylobacterales</taxon>
        <taxon>Campylobacteraceae</taxon>
        <taxon>Campylobacter</taxon>
    </lineage>
</organism>
<evidence type="ECO:0000313" key="10">
    <source>
        <dbReference type="Proteomes" id="UP000789803"/>
    </source>
</evidence>
<dbReference type="SUPFAM" id="SSF52540">
    <property type="entry name" value="P-loop containing nucleoside triphosphate hydrolases"/>
    <property type="match status" value="1"/>
</dbReference>
<dbReference type="RefSeq" id="WP_229932660.1">
    <property type="nucleotide sequence ID" value="NZ_CAJHOF010000006.1"/>
</dbReference>
<sequence length="235" mass="26037">MCNLDVAISIYNNKNFLLKNVNFTLSHSHITALIGTSGSGKSLSAMAIFGMTPNGYKSDIKISQPKEKISIIMQNPRTAFNPLLSIHTHAKESIKSGTKNKDELIKQVFNDVGLGLENLKKYPFELSGGMLQRAMIALALLKQPHFIIADEPTTDLDLITQNTILELLLELKTKKNIGILLITHDFGVVKKMADDVLVMSNGEIVERGNINEIFNHAKHRATQNLLNAYSIVRNA</sequence>
<evidence type="ECO:0000313" key="9">
    <source>
        <dbReference type="EMBL" id="CAD7288139.1"/>
    </source>
</evidence>
<dbReference type="Pfam" id="PF00005">
    <property type="entry name" value="ABC_tran"/>
    <property type="match status" value="1"/>
</dbReference>
<dbReference type="GO" id="GO:0005524">
    <property type="term" value="F:ATP binding"/>
    <property type="evidence" value="ECO:0007669"/>
    <property type="project" value="UniProtKB-KW"/>
</dbReference>
<dbReference type="PROSITE" id="PS00211">
    <property type="entry name" value="ABC_TRANSPORTER_1"/>
    <property type="match status" value="1"/>
</dbReference>
<name>A0ABM8Q5G1_9BACT</name>
<dbReference type="Proteomes" id="UP000789803">
    <property type="component" value="Unassembled WGS sequence"/>
</dbReference>
<evidence type="ECO:0000256" key="4">
    <source>
        <dbReference type="ARBA" id="ARBA00022475"/>
    </source>
</evidence>
<evidence type="ECO:0000256" key="1">
    <source>
        <dbReference type="ARBA" id="ARBA00004417"/>
    </source>
</evidence>
<comment type="caution">
    <text evidence="9">The sequence shown here is derived from an EMBL/GenBank/DDBJ whole genome shotgun (WGS) entry which is preliminary data.</text>
</comment>
<keyword evidence="10" id="KW-1185">Reference proteome</keyword>
<dbReference type="PROSITE" id="PS50893">
    <property type="entry name" value="ABC_TRANSPORTER_2"/>
    <property type="match status" value="1"/>
</dbReference>
<protein>
    <submittedName>
        <fullName evidence="9">Nickel import ATP-binding protein NikD</fullName>
    </submittedName>
</protein>
<evidence type="ECO:0000256" key="3">
    <source>
        <dbReference type="ARBA" id="ARBA00022448"/>
    </source>
</evidence>
<evidence type="ECO:0000256" key="5">
    <source>
        <dbReference type="ARBA" id="ARBA00022741"/>
    </source>
</evidence>
<keyword evidence="4" id="KW-1003">Cell membrane</keyword>
<dbReference type="InterPro" id="IPR003439">
    <property type="entry name" value="ABC_transporter-like_ATP-bd"/>
</dbReference>
<proteinExistence type="inferred from homology"/>
<dbReference type="InterPro" id="IPR017871">
    <property type="entry name" value="ABC_transporter-like_CS"/>
</dbReference>
<dbReference type="InterPro" id="IPR003593">
    <property type="entry name" value="AAA+_ATPase"/>
</dbReference>
<feature type="domain" description="ABC transporter" evidence="8">
    <location>
        <begin position="1"/>
        <end position="226"/>
    </location>
</feature>
<keyword evidence="7" id="KW-0472">Membrane</keyword>
<gene>
    <name evidence="9" type="primary">nikD</name>
    <name evidence="9" type="ORF">LMG7974_00853</name>
</gene>
<keyword evidence="3" id="KW-0813">Transport</keyword>
<dbReference type="PANTHER" id="PTHR43297:SF2">
    <property type="entry name" value="DIPEPTIDE TRANSPORT ATP-BINDING PROTEIN DPPD"/>
    <property type="match status" value="1"/>
</dbReference>
<comment type="similarity">
    <text evidence="2">Belongs to the ABC transporter superfamily.</text>
</comment>
<dbReference type="Gene3D" id="3.40.50.300">
    <property type="entry name" value="P-loop containing nucleotide triphosphate hydrolases"/>
    <property type="match status" value="1"/>
</dbReference>
<keyword evidence="5" id="KW-0547">Nucleotide-binding</keyword>
<dbReference type="InterPro" id="IPR050388">
    <property type="entry name" value="ABC_Ni/Peptide_Import"/>
</dbReference>
<keyword evidence="6 9" id="KW-0067">ATP-binding</keyword>
<reference evidence="9 10" key="1">
    <citation type="submission" date="2020-11" db="EMBL/GenBank/DDBJ databases">
        <authorList>
            <person name="Peeters C."/>
        </authorList>
    </citation>
    <scope>NUCLEOTIDE SEQUENCE [LARGE SCALE GENOMIC DNA]</scope>
    <source>
        <strain evidence="9 10">LMG 7974</strain>
    </source>
</reference>
<evidence type="ECO:0000256" key="2">
    <source>
        <dbReference type="ARBA" id="ARBA00005417"/>
    </source>
</evidence>
<evidence type="ECO:0000259" key="8">
    <source>
        <dbReference type="PROSITE" id="PS50893"/>
    </source>
</evidence>